<reference evidence="2" key="1">
    <citation type="submission" date="2015-08" db="EMBL/GenBank/DDBJ databases">
        <title>Complete Genome Sequence of Azospirillum thiophilum BV-S.</title>
        <authorList>
            <person name="Fomenkov A."/>
            <person name="Vincze T."/>
            <person name="Grabovich M."/>
            <person name="Dubinina G."/>
            <person name="Orlova M."/>
            <person name="Belousova E."/>
            <person name="Roberts R.J."/>
        </authorList>
    </citation>
    <scope>NUCLEOTIDE SEQUENCE [LARGE SCALE GENOMIC DNA]</scope>
    <source>
        <strain evidence="2">BV-S</strain>
    </source>
</reference>
<gene>
    <name evidence="1" type="ORF">AL072_31460</name>
</gene>
<dbReference type="Proteomes" id="UP000069935">
    <property type="component" value="Chromosome 7"/>
</dbReference>
<proteinExistence type="predicted"/>
<evidence type="ECO:0000313" key="2">
    <source>
        <dbReference type="Proteomes" id="UP000069935"/>
    </source>
</evidence>
<evidence type="ECO:0008006" key="3">
    <source>
        <dbReference type="Google" id="ProtNLM"/>
    </source>
</evidence>
<dbReference type="AlphaFoldDB" id="A0AAC8W5K7"/>
<dbReference type="Pfam" id="PF04796">
    <property type="entry name" value="RepA_C"/>
    <property type="match status" value="1"/>
</dbReference>
<dbReference type="KEGG" id="ati:AL072_31460"/>
<keyword evidence="2" id="KW-1185">Reference proteome</keyword>
<evidence type="ECO:0000313" key="1">
    <source>
        <dbReference type="EMBL" id="ALG75493.1"/>
    </source>
</evidence>
<organism evidence="1 2">
    <name type="scientific">Azospirillum thiophilum</name>
    <dbReference type="NCBI Taxonomy" id="528244"/>
    <lineage>
        <taxon>Bacteria</taxon>
        <taxon>Pseudomonadati</taxon>
        <taxon>Pseudomonadota</taxon>
        <taxon>Alphaproteobacteria</taxon>
        <taxon>Rhodospirillales</taxon>
        <taxon>Azospirillaceae</taxon>
        <taxon>Azospirillum</taxon>
    </lineage>
</organism>
<dbReference type="RefSeq" id="WP_045585395.1">
    <property type="nucleotide sequence ID" value="NZ_CP012407.1"/>
</dbReference>
<accession>A0AAC8W5K7</accession>
<protein>
    <recommendedName>
        <fullName evidence="3">Pirin</fullName>
    </recommendedName>
</protein>
<sequence length="309" mass="34621">MSNVHQLILQHGHSEARRLLPEGKQLIDMAAAVMAEDDPALSFTYSGFCLTSFPHKKLGDSERWERHGHNVTLTIDPGSLPDADGVTRVHGVPYGSRARMIMLYLQTRAVQTNNPEVELGASMRDWLGRMGISVGGKTLKEVRDQADRIAACNLTFTWRTERGSGFVKGNIVKGGFRLQDLEDRSEQPRLWVDTVRLSDDFFQALRDHPVPVNEKALRQIANNSAAIDLYTWLAYRLHVLSKPTPVTWAAMHQQFGAGYKLMRQFRAKFGAVLEAALAVYPEAVVTMDDQGVTLYPSPPPIRERVTAIR</sequence>
<reference evidence="1 2" key="2">
    <citation type="journal article" date="2016" name="Genome Announc.">
        <title>Complete Genome Sequence of a Strain of Azospirillum thiophilum Isolated from a Sulfide Spring.</title>
        <authorList>
            <person name="Fomenkov A."/>
            <person name="Vincze T."/>
            <person name="Grabovich M."/>
            <person name="Anton B.P."/>
            <person name="Dubinina G."/>
            <person name="Orlova M."/>
            <person name="Belousova E."/>
            <person name="Roberts R.J."/>
        </authorList>
    </citation>
    <scope>NUCLEOTIDE SEQUENCE [LARGE SCALE GENOMIC DNA]</scope>
    <source>
        <strain evidence="1 2">BV-S</strain>
    </source>
</reference>
<name>A0AAC8W5K7_9PROT</name>
<dbReference type="EMBL" id="CP012407">
    <property type="protein sequence ID" value="ALG75493.1"/>
    <property type="molecule type" value="Genomic_DNA"/>
</dbReference>
<dbReference type="InterPro" id="IPR006881">
    <property type="entry name" value="RepA_C"/>
</dbReference>